<evidence type="ECO:0000256" key="3">
    <source>
        <dbReference type="ARBA" id="ARBA00023034"/>
    </source>
</evidence>
<keyword evidence="3" id="KW-0333">Golgi apparatus</keyword>
<feature type="compositionally biased region" description="Basic and acidic residues" evidence="5">
    <location>
        <begin position="351"/>
        <end position="360"/>
    </location>
</feature>
<dbReference type="InterPro" id="IPR007583">
    <property type="entry name" value="GRASP55_65"/>
</dbReference>
<dbReference type="PANTHER" id="PTHR12893">
    <property type="entry name" value="GOLGI REASSEMBLY STACKING PROTEIN GRASP"/>
    <property type="match status" value="1"/>
</dbReference>
<dbReference type="Pfam" id="PF04495">
    <property type="entry name" value="GRASP55_65"/>
    <property type="match status" value="1"/>
</dbReference>
<dbReference type="PANTHER" id="PTHR12893:SF0">
    <property type="entry name" value="GRASP65"/>
    <property type="match status" value="1"/>
</dbReference>
<organism evidence="7 8">
    <name type="scientific">Anthostomella pinea</name>
    <dbReference type="NCBI Taxonomy" id="933095"/>
    <lineage>
        <taxon>Eukaryota</taxon>
        <taxon>Fungi</taxon>
        <taxon>Dikarya</taxon>
        <taxon>Ascomycota</taxon>
        <taxon>Pezizomycotina</taxon>
        <taxon>Sordariomycetes</taxon>
        <taxon>Xylariomycetidae</taxon>
        <taxon>Xylariales</taxon>
        <taxon>Xylariaceae</taxon>
        <taxon>Anthostomella</taxon>
    </lineage>
</organism>
<evidence type="ECO:0000313" key="8">
    <source>
        <dbReference type="Proteomes" id="UP001295740"/>
    </source>
</evidence>
<keyword evidence="4" id="KW-0472">Membrane</keyword>
<comment type="subcellular location">
    <subcellularLocation>
        <location evidence="1">Golgi apparatus membrane</location>
    </subcellularLocation>
</comment>
<comment type="caution">
    <text evidence="7">The sequence shown here is derived from an EMBL/GenBank/DDBJ whole genome shotgun (WGS) entry which is preliminary data.</text>
</comment>
<evidence type="ECO:0000256" key="4">
    <source>
        <dbReference type="ARBA" id="ARBA00023136"/>
    </source>
</evidence>
<accession>A0AAI8VAW1</accession>
<dbReference type="GO" id="GO:0000139">
    <property type="term" value="C:Golgi membrane"/>
    <property type="evidence" value="ECO:0007669"/>
    <property type="project" value="UniProtKB-SubCell"/>
</dbReference>
<keyword evidence="2" id="KW-0677">Repeat</keyword>
<dbReference type="PROSITE" id="PS51865">
    <property type="entry name" value="PDZ_GRASP"/>
    <property type="match status" value="2"/>
</dbReference>
<dbReference type="Proteomes" id="UP001295740">
    <property type="component" value="Unassembled WGS sequence"/>
</dbReference>
<dbReference type="Gene3D" id="2.30.42.10">
    <property type="match status" value="2"/>
</dbReference>
<evidence type="ECO:0000313" key="7">
    <source>
        <dbReference type="EMBL" id="CAJ2501545.1"/>
    </source>
</evidence>
<dbReference type="AlphaFoldDB" id="A0AAI8VAW1"/>
<dbReference type="InterPro" id="IPR036034">
    <property type="entry name" value="PDZ_sf"/>
</dbReference>
<sequence length="369" mass="38822">MFNALNRYLSRLDGDARPQRAEGGNEYGFQVLRNTNLELAVEPWFDFIVGINGRMIDNPDPRLFAQEVRNCAGGSVALGLWSAKGQRIRVMHIPVPSASGSLGLSLQWAPLSLASTIWHVLDVPANSPADVSGLLPYSDYILGTPDGTLHGESGLGELVDDYIGRPLRLWVYNNEYNVTREVEIVPSREWGGEGALGCVLGYGALHRLPAPLDEPVNAPGETMFDMMGGGGNDGGYGGPVSAADQFAALSSPVDPAGTFVPATEGVGGAPSSDFLVPAQLVGTPPPPSAGAPPRGKKKERHGHGHSPNRLMDDYFAEEEQKSKALDGNISASRTPPPPPPKAGGGPPRAPPKAEEAKPEGGNDGDDGVD</sequence>
<dbReference type="InterPro" id="IPR024958">
    <property type="entry name" value="GRASP_PDZ"/>
</dbReference>
<evidence type="ECO:0000259" key="6">
    <source>
        <dbReference type="PROSITE" id="PS51865"/>
    </source>
</evidence>
<evidence type="ECO:0000256" key="1">
    <source>
        <dbReference type="ARBA" id="ARBA00004394"/>
    </source>
</evidence>
<name>A0AAI8VAW1_9PEZI</name>
<keyword evidence="8" id="KW-1185">Reference proteome</keyword>
<gene>
    <name evidence="7" type="ORF">KHLLAP_LOCUS2013</name>
</gene>
<feature type="domain" description="PDZ GRASP-type" evidence="6">
    <location>
        <begin position="116"/>
        <end position="205"/>
    </location>
</feature>
<evidence type="ECO:0000256" key="5">
    <source>
        <dbReference type="SAM" id="MobiDB-lite"/>
    </source>
</evidence>
<dbReference type="FunFam" id="2.30.42.10:FF:000026">
    <property type="entry name" value="Golgi reassembly stacking protein 2"/>
    <property type="match status" value="1"/>
</dbReference>
<reference evidence="7" key="1">
    <citation type="submission" date="2023-10" db="EMBL/GenBank/DDBJ databases">
        <authorList>
            <person name="Hackl T."/>
        </authorList>
    </citation>
    <scope>NUCLEOTIDE SEQUENCE</scope>
</reference>
<protein>
    <submittedName>
        <fullName evidence="7">Uu.00g043980.m01.CDS01</fullName>
    </submittedName>
</protein>
<dbReference type="EMBL" id="CAUWAG010000003">
    <property type="protein sequence ID" value="CAJ2501545.1"/>
    <property type="molecule type" value="Genomic_DNA"/>
</dbReference>
<feature type="region of interest" description="Disordered" evidence="5">
    <location>
        <begin position="270"/>
        <end position="369"/>
    </location>
</feature>
<dbReference type="GO" id="GO:0007030">
    <property type="term" value="P:Golgi organization"/>
    <property type="evidence" value="ECO:0007669"/>
    <property type="project" value="TreeGrafter"/>
</dbReference>
<feature type="domain" description="PDZ GRASP-type" evidence="6">
    <location>
        <begin position="27"/>
        <end position="111"/>
    </location>
</feature>
<feature type="compositionally biased region" description="Basic residues" evidence="5">
    <location>
        <begin position="294"/>
        <end position="306"/>
    </location>
</feature>
<evidence type="ECO:0000256" key="2">
    <source>
        <dbReference type="ARBA" id="ARBA00022737"/>
    </source>
</evidence>
<dbReference type="SUPFAM" id="SSF50156">
    <property type="entry name" value="PDZ domain-like"/>
    <property type="match status" value="1"/>
</dbReference>
<proteinExistence type="predicted"/>